<protein>
    <submittedName>
        <fullName evidence="2">Transcriptional regulator</fullName>
    </submittedName>
</protein>
<comment type="caution">
    <text evidence="2">The sequence shown here is derived from an EMBL/GenBank/DDBJ whole genome shotgun (WGS) entry which is preliminary data.</text>
</comment>
<proteinExistence type="predicted"/>
<reference evidence="3 5" key="2">
    <citation type="submission" date="2017-12" db="EMBL/GenBank/DDBJ databases">
        <title>Comparative Functional Genomics of Dry Heat Resistant strains isolated from the Viking Spacecraft.</title>
        <authorList>
            <person name="Seuylemezian A."/>
            <person name="Cooper K."/>
            <person name="Vaishampayan P."/>
        </authorList>
    </citation>
    <scope>NUCLEOTIDE SEQUENCE [LARGE SCALE GENOMIC DNA]</scope>
    <source>
        <strain evidence="3 5">ATCC 29669</strain>
    </source>
</reference>
<dbReference type="Proteomes" id="UP000235114">
    <property type="component" value="Unassembled WGS sequence"/>
</dbReference>
<dbReference type="EMBL" id="PGVD01000018">
    <property type="protein sequence ID" value="PLR99174.1"/>
    <property type="molecule type" value="Genomic_DNA"/>
</dbReference>
<name>A0A2N5GG00_9BACI</name>
<dbReference type="RefSeq" id="WP_101579440.1">
    <property type="nucleotide sequence ID" value="NZ_PGVA01000080.1"/>
</dbReference>
<organism evidence="2 4">
    <name type="scientific">Bacillus canaveralius</name>
    <dbReference type="NCBI Taxonomy" id="1403243"/>
    <lineage>
        <taxon>Bacteria</taxon>
        <taxon>Bacillati</taxon>
        <taxon>Bacillota</taxon>
        <taxon>Bacilli</taxon>
        <taxon>Bacillales</taxon>
        <taxon>Bacillaceae</taxon>
        <taxon>Bacillus</taxon>
    </lineage>
</organism>
<gene>
    <name evidence="2" type="ORF">CU635_21615</name>
    <name evidence="3" type="ORF">CVD25_06530</name>
</gene>
<dbReference type="AlphaFoldDB" id="A0A2N5GG00"/>
<dbReference type="Proteomes" id="UP000234951">
    <property type="component" value="Unassembled WGS sequence"/>
</dbReference>
<feature type="domain" description="HTH cro/C1-type" evidence="1">
    <location>
        <begin position="13"/>
        <end position="63"/>
    </location>
</feature>
<dbReference type="CDD" id="cd00093">
    <property type="entry name" value="HTH_XRE"/>
    <property type="match status" value="1"/>
</dbReference>
<evidence type="ECO:0000259" key="1">
    <source>
        <dbReference type="Pfam" id="PF13443"/>
    </source>
</evidence>
<accession>A0A2N5GG00</accession>
<evidence type="ECO:0000313" key="3">
    <source>
        <dbReference type="EMBL" id="PLR99174.1"/>
    </source>
</evidence>
<evidence type="ECO:0000313" key="4">
    <source>
        <dbReference type="Proteomes" id="UP000234951"/>
    </source>
</evidence>
<dbReference type="InterPro" id="IPR001387">
    <property type="entry name" value="Cro/C1-type_HTH"/>
</dbReference>
<dbReference type="Gene3D" id="1.10.260.40">
    <property type="entry name" value="lambda repressor-like DNA-binding domains"/>
    <property type="match status" value="1"/>
</dbReference>
<reference evidence="2 4" key="1">
    <citation type="submission" date="2017-11" db="EMBL/GenBank/DDBJ databases">
        <title>Comparitive Functional Genomics of Dry Heat Resistant strains isolated from the Viking Spacecraft.</title>
        <authorList>
            <person name="Seuylemezian A."/>
            <person name="Cooper K."/>
            <person name="Vaishampayan P."/>
        </authorList>
    </citation>
    <scope>NUCLEOTIDE SEQUENCE [LARGE SCALE GENOMIC DNA]</scope>
    <source>
        <strain evidence="2 4">M4.6</strain>
    </source>
</reference>
<dbReference type="GO" id="GO:0003677">
    <property type="term" value="F:DNA binding"/>
    <property type="evidence" value="ECO:0007669"/>
    <property type="project" value="InterPro"/>
</dbReference>
<dbReference type="OrthoDB" id="7568952at2"/>
<dbReference type="EMBL" id="PGVA01000080">
    <property type="protein sequence ID" value="PLR79694.1"/>
    <property type="molecule type" value="Genomic_DNA"/>
</dbReference>
<evidence type="ECO:0000313" key="2">
    <source>
        <dbReference type="EMBL" id="PLR79694.1"/>
    </source>
</evidence>
<dbReference type="Pfam" id="PF13443">
    <property type="entry name" value="HTH_26"/>
    <property type="match status" value="1"/>
</dbReference>
<sequence length="78" mass="8969">MKDKNGLGKRRSKLGKFLNLHSISQQEIVKRTGLSKSTISRLCQPEEFEPNMKSAKKIIKVLQEAGYQVNFEDFWGVE</sequence>
<keyword evidence="5" id="KW-1185">Reference proteome</keyword>
<dbReference type="SUPFAM" id="SSF47413">
    <property type="entry name" value="lambda repressor-like DNA-binding domains"/>
    <property type="match status" value="1"/>
</dbReference>
<evidence type="ECO:0000313" key="5">
    <source>
        <dbReference type="Proteomes" id="UP000235114"/>
    </source>
</evidence>
<dbReference type="InterPro" id="IPR010982">
    <property type="entry name" value="Lambda_DNA-bd_dom_sf"/>
</dbReference>